<gene>
    <name evidence="8 11" type="primary">rnr</name>
    <name evidence="11" type="ORF">KK078_02150</name>
</gene>
<dbReference type="Pfam" id="PF00575">
    <property type="entry name" value="S1"/>
    <property type="match status" value="1"/>
</dbReference>
<protein>
    <recommendedName>
        <fullName evidence="8">Ribonuclease R</fullName>
        <shortName evidence="8">RNase R</shortName>
        <ecNumber evidence="8">3.1.13.1</ecNumber>
    </recommendedName>
</protein>
<accession>A0AAP2D4T7</accession>
<dbReference type="AlphaFoldDB" id="A0AAP2D4T7"/>
<evidence type="ECO:0000256" key="1">
    <source>
        <dbReference type="ARBA" id="ARBA00001849"/>
    </source>
</evidence>
<evidence type="ECO:0000256" key="7">
    <source>
        <dbReference type="ARBA" id="ARBA00022884"/>
    </source>
</evidence>
<dbReference type="Proteomes" id="UP001319180">
    <property type="component" value="Unassembled WGS sequence"/>
</dbReference>
<evidence type="ECO:0000256" key="9">
    <source>
        <dbReference type="SAM" id="MobiDB-lite"/>
    </source>
</evidence>
<feature type="compositionally biased region" description="Basic and acidic residues" evidence="9">
    <location>
        <begin position="733"/>
        <end position="750"/>
    </location>
</feature>
<dbReference type="InterPro" id="IPR011805">
    <property type="entry name" value="RNase_R"/>
</dbReference>
<evidence type="ECO:0000259" key="10">
    <source>
        <dbReference type="PROSITE" id="PS50126"/>
    </source>
</evidence>
<dbReference type="InterPro" id="IPR004476">
    <property type="entry name" value="RNase_II/RNase_R"/>
</dbReference>
<dbReference type="Gene3D" id="2.40.50.140">
    <property type="entry name" value="Nucleic acid-binding proteins"/>
    <property type="match status" value="3"/>
</dbReference>
<dbReference type="NCBIfam" id="TIGR02063">
    <property type="entry name" value="RNase_R"/>
    <property type="match status" value="1"/>
</dbReference>
<dbReference type="InterPro" id="IPR022966">
    <property type="entry name" value="RNase_II/R_CS"/>
</dbReference>
<keyword evidence="5 8" id="KW-0378">Hydrolase</keyword>
<dbReference type="InterPro" id="IPR040476">
    <property type="entry name" value="CSD2"/>
</dbReference>
<evidence type="ECO:0000256" key="5">
    <source>
        <dbReference type="ARBA" id="ARBA00022801"/>
    </source>
</evidence>
<dbReference type="Pfam" id="PF17876">
    <property type="entry name" value="CSD2"/>
    <property type="match status" value="1"/>
</dbReference>
<evidence type="ECO:0000313" key="12">
    <source>
        <dbReference type="Proteomes" id="UP001319180"/>
    </source>
</evidence>
<dbReference type="InterPro" id="IPR012340">
    <property type="entry name" value="NA-bd_OB-fold"/>
</dbReference>
<dbReference type="PROSITE" id="PS01175">
    <property type="entry name" value="RIBONUCLEASE_II"/>
    <property type="match status" value="1"/>
</dbReference>
<dbReference type="Pfam" id="PF08206">
    <property type="entry name" value="OB_RNB"/>
    <property type="match status" value="1"/>
</dbReference>
<keyword evidence="7 8" id="KW-0694">RNA-binding</keyword>
<dbReference type="InterPro" id="IPR013223">
    <property type="entry name" value="RNase_B_OB_dom"/>
</dbReference>
<dbReference type="InterPro" id="IPR011129">
    <property type="entry name" value="CSD"/>
</dbReference>
<organism evidence="11 12">
    <name type="scientific">Dawidia soli</name>
    <dbReference type="NCBI Taxonomy" id="2782352"/>
    <lineage>
        <taxon>Bacteria</taxon>
        <taxon>Pseudomonadati</taxon>
        <taxon>Bacteroidota</taxon>
        <taxon>Cytophagia</taxon>
        <taxon>Cytophagales</taxon>
        <taxon>Chryseotaleaceae</taxon>
        <taxon>Dawidia</taxon>
    </lineage>
</organism>
<dbReference type="GO" id="GO:0005829">
    <property type="term" value="C:cytosol"/>
    <property type="evidence" value="ECO:0007669"/>
    <property type="project" value="TreeGrafter"/>
</dbReference>
<evidence type="ECO:0000313" key="11">
    <source>
        <dbReference type="EMBL" id="MBT1685336.1"/>
    </source>
</evidence>
<comment type="subcellular location">
    <subcellularLocation>
        <location evidence="2 8">Cytoplasm</location>
    </subcellularLocation>
</comment>
<evidence type="ECO:0000256" key="8">
    <source>
        <dbReference type="HAMAP-Rule" id="MF_01895"/>
    </source>
</evidence>
<reference evidence="11 12" key="1">
    <citation type="submission" date="2021-05" db="EMBL/GenBank/DDBJ databases">
        <title>A Polyphasic approach of four new species of the genus Ohtaekwangia: Ohtaekwangia histidinii sp. nov., Ohtaekwangia cretensis sp. nov., Ohtaekwangia indiensis sp. nov., Ohtaekwangia reichenbachii sp. nov. from diverse environment.</title>
        <authorList>
            <person name="Octaviana S."/>
        </authorList>
    </citation>
    <scope>NUCLEOTIDE SEQUENCE [LARGE SCALE GENOMIC DNA]</scope>
    <source>
        <strain evidence="11 12">PWU37</strain>
    </source>
</reference>
<feature type="region of interest" description="Disordered" evidence="9">
    <location>
        <begin position="733"/>
        <end position="768"/>
    </location>
</feature>
<evidence type="ECO:0000256" key="4">
    <source>
        <dbReference type="ARBA" id="ARBA00022722"/>
    </source>
</evidence>
<dbReference type="NCBIfam" id="TIGR00358">
    <property type="entry name" value="3_prime_RNase"/>
    <property type="match status" value="1"/>
</dbReference>
<dbReference type="InterPro" id="IPR050180">
    <property type="entry name" value="RNR_Ribonuclease"/>
</dbReference>
<dbReference type="SUPFAM" id="SSF50249">
    <property type="entry name" value="Nucleic acid-binding proteins"/>
    <property type="match status" value="4"/>
</dbReference>
<comment type="caution">
    <text evidence="11">The sequence shown here is derived from an EMBL/GenBank/DDBJ whole genome shotgun (WGS) entry which is preliminary data.</text>
</comment>
<feature type="region of interest" description="Disordered" evidence="9">
    <location>
        <begin position="1"/>
        <end position="27"/>
    </location>
</feature>
<sequence>MSKKTKNTKIKSPKGTKTPKGTKKAKGKDLRKFFQQAILNMLDNSGERGYSIKQILKKLDLKKRDDIKLATLTIYQLEDDEQIKELRNGSFVSNRAQEELTGIVDHVSSRFAYIRLGEGKDDIYINGRDLGGAVDGDTVKITLLATRHGDHQEGKVTEVIRRSRTRFAGKIEISKNFAFVKPDYRKMHQDFFIYPENVNGARTGDKVIVEITSWAADDRKPEAKVIEVLGRAGENEAEIHSIMAEFGLPFRFPQEVEAEANKIKEGITKEEIKKRWDFREITTFTIDPFDAKDFDDALSFQTLPNGNYEIGVHIADVTHYVKPDSELEKEAYERATSVYLVDRTIPMLPEHLSNGLCSLRPHEDKLTFSAVFEMDASGKIKKEWFGRTVIHSDVRFTYEEAQEILERGMGNLSEELKILNDIAKKLRKQRFAKGAVNFETTEVKFKLDEKGKPLAVIPKVRKDAHKLIEEFMLLANKRVATHVYDLKKGKDKNTYVYRIHDSPDPEKVQDFATFAKQFGHKINIDDASISQSLNKLMTSIEGKPEQNILEQLAIRTMAKAKYSTEAKGHFGLAFDHYSHFTSPIRRYPDMMAHRLLQHYIDEGKSVNKNEYEEKCVHSSEREKRAADAERASIKYKQVEFMANAEDRVYEGLISGVTEWGLYVEIVETKCEGMIRLADLSDDFYEFDERSYRVIGRKTRKIYTLGDKVKVKVKKTDIDKRLIDLVFADGRAEKGDKGERADKGGRPEKSGRPRKGGRARKGSKKRFED</sequence>
<name>A0AAP2D4T7_9BACT</name>
<feature type="domain" description="S1 motif" evidence="10">
    <location>
        <begin position="646"/>
        <end position="727"/>
    </location>
</feature>
<feature type="compositionally biased region" description="Basic residues" evidence="9">
    <location>
        <begin position="1"/>
        <end position="14"/>
    </location>
</feature>
<dbReference type="GO" id="GO:0003723">
    <property type="term" value="F:RNA binding"/>
    <property type="evidence" value="ECO:0007669"/>
    <property type="project" value="UniProtKB-UniRule"/>
</dbReference>
<dbReference type="Pfam" id="PF00773">
    <property type="entry name" value="RNB"/>
    <property type="match status" value="1"/>
</dbReference>
<dbReference type="CDD" id="cd04471">
    <property type="entry name" value="S1_RNase_R"/>
    <property type="match status" value="1"/>
</dbReference>
<dbReference type="InterPro" id="IPR003029">
    <property type="entry name" value="S1_domain"/>
</dbReference>
<evidence type="ECO:0000256" key="2">
    <source>
        <dbReference type="ARBA" id="ARBA00004496"/>
    </source>
</evidence>
<dbReference type="PANTHER" id="PTHR23355:SF9">
    <property type="entry name" value="DIS3-LIKE EXONUCLEASE 2"/>
    <property type="match status" value="1"/>
</dbReference>
<keyword evidence="6 8" id="KW-0269">Exonuclease</keyword>
<dbReference type="EMBL" id="JAHESC010000002">
    <property type="protein sequence ID" value="MBT1685336.1"/>
    <property type="molecule type" value="Genomic_DNA"/>
</dbReference>
<dbReference type="PROSITE" id="PS50126">
    <property type="entry name" value="S1"/>
    <property type="match status" value="1"/>
</dbReference>
<dbReference type="SMART" id="SM00955">
    <property type="entry name" value="RNB"/>
    <property type="match status" value="1"/>
</dbReference>
<proteinExistence type="inferred from homology"/>
<comment type="function">
    <text evidence="8">3'-5' exoribonuclease that releases 5'-nucleoside monophosphates and is involved in maturation of structured RNAs.</text>
</comment>
<dbReference type="GO" id="GO:0006402">
    <property type="term" value="P:mRNA catabolic process"/>
    <property type="evidence" value="ECO:0007669"/>
    <property type="project" value="TreeGrafter"/>
</dbReference>
<dbReference type="PANTHER" id="PTHR23355">
    <property type="entry name" value="RIBONUCLEASE"/>
    <property type="match status" value="1"/>
</dbReference>
<dbReference type="GO" id="GO:0008859">
    <property type="term" value="F:exoribonuclease II activity"/>
    <property type="evidence" value="ECO:0007669"/>
    <property type="project" value="UniProtKB-UniRule"/>
</dbReference>
<dbReference type="RefSeq" id="WP_254088586.1">
    <property type="nucleotide sequence ID" value="NZ_JAHESC010000002.1"/>
</dbReference>
<feature type="compositionally biased region" description="Basic residues" evidence="9">
    <location>
        <begin position="751"/>
        <end position="768"/>
    </location>
</feature>
<evidence type="ECO:0000256" key="3">
    <source>
        <dbReference type="ARBA" id="ARBA00022490"/>
    </source>
</evidence>
<keyword evidence="12" id="KW-1185">Reference proteome</keyword>
<dbReference type="InterPro" id="IPR001900">
    <property type="entry name" value="RNase_II/R"/>
</dbReference>
<dbReference type="HAMAP" id="MF_01895">
    <property type="entry name" value="RNase_R"/>
    <property type="match status" value="1"/>
</dbReference>
<dbReference type="SMART" id="SM00316">
    <property type="entry name" value="S1"/>
    <property type="match status" value="2"/>
</dbReference>
<keyword evidence="4 8" id="KW-0540">Nuclease</keyword>
<comment type="similarity">
    <text evidence="8">Belongs to the RNR ribonuclease family. RNase R subfamily.</text>
</comment>
<dbReference type="SMART" id="SM00357">
    <property type="entry name" value="CSP"/>
    <property type="match status" value="1"/>
</dbReference>
<keyword evidence="3 8" id="KW-0963">Cytoplasm</keyword>
<dbReference type="EC" id="3.1.13.1" evidence="8"/>
<comment type="catalytic activity">
    <reaction evidence="1 8">
        <text>Exonucleolytic cleavage in the 3'- to 5'-direction to yield nucleoside 5'-phosphates.</text>
        <dbReference type="EC" id="3.1.13.1"/>
    </reaction>
</comment>
<evidence type="ECO:0000256" key="6">
    <source>
        <dbReference type="ARBA" id="ARBA00022839"/>
    </source>
</evidence>